<gene>
    <name evidence="1" type="primary">ac113</name>
    <name evidence="1" type="ORF">Eudi_ORF100</name>
</gene>
<evidence type="ECO:0000313" key="2">
    <source>
        <dbReference type="Proteomes" id="UP000830275"/>
    </source>
</evidence>
<dbReference type="EMBL" id="MN233792">
    <property type="protein sequence ID" value="QHB21759.1"/>
    <property type="molecule type" value="Genomic_DNA"/>
</dbReference>
<accession>A0AAE6V0I3</accession>
<dbReference type="InterPro" id="IPR020387">
    <property type="entry name" value="AcMNPV_Orf112"/>
</dbReference>
<dbReference type="Pfam" id="PF10860">
    <property type="entry name" value="DUF2661"/>
    <property type="match status" value="1"/>
</dbReference>
<reference evidence="1 2" key="1">
    <citation type="journal article" date="2019" name="Viruses">
        <title>Genome Analysis of a Novel Clade II.b Alphabaculovirus Obtained from Artaxa digramma.</title>
        <authorList>
            <person name="Li J."/>
            <person name="Duan X."/>
            <person name="Wang Q."/>
            <person name="Zhang L."/>
            <person name="Deng F."/>
            <person name="Wang H."/>
            <person name="Hu Z."/>
            <person name="Wang M."/>
            <person name="Wang J."/>
        </authorList>
    </citation>
    <scope>NUCLEOTIDE SEQUENCE [LARGE SCALE GENOMIC DNA]</scope>
    <source>
        <strain evidence="1 2">424</strain>
    </source>
</reference>
<organism evidence="1 2">
    <name type="scientific">Artaxa digramma nucleopolyhedrovirus</name>
    <dbReference type="NCBI Taxonomy" id="3070910"/>
    <lineage>
        <taxon>Viruses</taxon>
        <taxon>Viruses incertae sedis</taxon>
        <taxon>Naldaviricetes</taxon>
        <taxon>Lefavirales</taxon>
        <taxon>Baculoviridae</taxon>
        <taxon>Alphabaculovirus</taxon>
        <taxon>Alphabaculovirus ardigrammae</taxon>
    </lineage>
</organism>
<name>A0AAE6V0I3_9ABAC</name>
<dbReference type="Proteomes" id="UP000830275">
    <property type="component" value="Segment"/>
</dbReference>
<proteinExistence type="predicted"/>
<protein>
    <submittedName>
        <fullName evidence="1">Ac113</fullName>
    </submittedName>
</protein>
<sequence length="349" mass="41938">MEKNNAAEPCIVFVWFHRDQFVYNTYEFPFWHNVQHHALHHKCYLLYYIENDNKQQLVNEMSSSSLAPRTNVCQQNLILVNFKLTRHASAMRQIDDDNVACKIDYMKLQVLLDKRLIENEKILLVMDMDCVVRKIYTKAISVSERYLEPFFDRSVNRLYNRTSRMDFDSYIENYAVLINRNYPFLTSFQKFEIVLPTAKDKHLPNNYIYSQYLLMVHLYYTIFHNFSFPDNVKKLQYVNSVDLTYNRGGSWKSEIVQRYKYDYDVAVEPIFGNVCLCTQIYMAILHKDVQKIDQLIEELRNKKYNFCSRFNWSNSKQQYTNMAGVLIDKIPTYDFTKRPYLLPIYVYNQ</sequence>
<keyword evidence="2" id="KW-1185">Reference proteome</keyword>
<evidence type="ECO:0000313" key="1">
    <source>
        <dbReference type="EMBL" id="QHB21759.1"/>
    </source>
</evidence>